<evidence type="ECO:0000256" key="1">
    <source>
        <dbReference type="ARBA" id="ARBA00009191"/>
    </source>
</evidence>
<dbReference type="PANTHER" id="PTHR10426:SF88">
    <property type="entry name" value="ADIPOCYTE PLASMA MEMBRANE-ASSOCIATED PROTEIN HEMOMUCIN-RELATED"/>
    <property type="match status" value="1"/>
</dbReference>
<evidence type="ECO:0000256" key="4">
    <source>
        <dbReference type="SAM" id="Phobius"/>
    </source>
</evidence>
<proteinExistence type="inferred from homology"/>
<evidence type="ECO:0000313" key="7">
    <source>
        <dbReference type="Proteomes" id="UP000324585"/>
    </source>
</evidence>
<dbReference type="PANTHER" id="PTHR10426">
    <property type="entry name" value="STRICTOSIDINE SYNTHASE-RELATED"/>
    <property type="match status" value="1"/>
</dbReference>
<evidence type="ECO:0000256" key="3">
    <source>
        <dbReference type="ARBA" id="ARBA00023180"/>
    </source>
</evidence>
<gene>
    <name evidence="6" type="ORF">FVE85_0473</name>
</gene>
<comment type="caution">
    <text evidence="6">The sequence shown here is derived from an EMBL/GenBank/DDBJ whole genome shotgun (WGS) entry which is preliminary data.</text>
</comment>
<feature type="domain" description="Strictosidine synthase conserved region" evidence="5">
    <location>
        <begin position="177"/>
        <end position="270"/>
    </location>
</feature>
<keyword evidence="7" id="KW-1185">Reference proteome</keyword>
<evidence type="ECO:0000313" key="6">
    <source>
        <dbReference type="EMBL" id="KAA8496744.1"/>
    </source>
</evidence>
<dbReference type="GO" id="GO:0016787">
    <property type="term" value="F:hydrolase activity"/>
    <property type="evidence" value="ECO:0007669"/>
    <property type="project" value="TreeGrafter"/>
</dbReference>
<dbReference type="OrthoDB" id="5307922at2759"/>
<sequence>MGFWDTVTQEWKYRLLMFVSPAVLSMLIMFINAPAPFMIEPQVVPLDITRYEPLEGVFAPNLALQAVIAVGQDVLRSPEAMFASPDGKVYTIDDRAILYQIKSLRGSSEYAVEQVHAFGQANGRNLGGEFRSDGSLVLCNVPRGLFLFNLTTKKMTLLTDTVTVEEGKPPSRIFHANDLAVSADDQRVFFSDSVNYTLQGRVNPFHVSKMNAFEGVPRGRLLMYDFESNTTSELMSGLYFANGVALSKDEDFVLVAECFASRIHRLWLTGPKAGQVDIFARLPGFTDNLNRSPDGLSFWVAVTAPDPALWPILREQTKLRKHLSKLPQRWSPGPSRHGLVVNLDARSGEPRYSLQDPHGYISSITSAIEVDDKLYLGTIGLYFCGVLEDLRKVTRSVI</sequence>
<keyword evidence="4" id="KW-0812">Transmembrane</keyword>
<keyword evidence="4" id="KW-0472">Membrane</keyword>
<dbReference type="AlphaFoldDB" id="A0A5J4Z1D5"/>
<dbReference type="OMA" id="YRITRYW"/>
<evidence type="ECO:0000259" key="5">
    <source>
        <dbReference type="Pfam" id="PF03088"/>
    </source>
</evidence>
<dbReference type="GO" id="GO:0012505">
    <property type="term" value="C:endomembrane system"/>
    <property type="evidence" value="ECO:0007669"/>
    <property type="project" value="TreeGrafter"/>
</dbReference>
<dbReference type="EMBL" id="VRMN01000002">
    <property type="protein sequence ID" value="KAA8496744.1"/>
    <property type="molecule type" value="Genomic_DNA"/>
</dbReference>
<name>A0A5J4Z1D5_PORPP</name>
<keyword evidence="4" id="KW-1133">Transmembrane helix</keyword>
<dbReference type="Pfam" id="PF20067">
    <property type="entry name" value="SSL_N"/>
    <property type="match status" value="1"/>
</dbReference>
<reference evidence="7" key="1">
    <citation type="journal article" date="2019" name="Nat. Commun.">
        <title>Expansion of phycobilisome linker gene families in mesophilic red algae.</title>
        <authorList>
            <person name="Lee J."/>
            <person name="Kim D."/>
            <person name="Bhattacharya D."/>
            <person name="Yoon H.S."/>
        </authorList>
    </citation>
    <scope>NUCLEOTIDE SEQUENCE [LARGE SCALE GENOMIC DNA]</scope>
    <source>
        <strain evidence="7">CCMP 1328</strain>
    </source>
</reference>
<keyword evidence="2" id="KW-0597">Phosphoprotein</keyword>
<evidence type="ECO:0000256" key="2">
    <source>
        <dbReference type="ARBA" id="ARBA00022553"/>
    </source>
</evidence>
<feature type="transmembrane region" description="Helical" evidence="4">
    <location>
        <begin position="12"/>
        <end position="31"/>
    </location>
</feature>
<dbReference type="Proteomes" id="UP000324585">
    <property type="component" value="Unassembled WGS sequence"/>
</dbReference>
<keyword evidence="3" id="KW-0325">Glycoprotein</keyword>
<accession>A0A5J4Z1D5</accession>
<dbReference type="SUPFAM" id="SSF63829">
    <property type="entry name" value="Calcium-dependent phosphotriesterase"/>
    <property type="match status" value="1"/>
</dbReference>
<dbReference type="InterPro" id="IPR011042">
    <property type="entry name" value="6-blade_b-propeller_TolB-like"/>
</dbReference>
<dbReference type="Gene3D" id="2.120.10.30">
    <property type="entry name" value="TolB, C-terminal domain"/>
    <property type="match status" value="1"/>
</dbReference>
<organism evidence="6 7">
    <name type="scientific">Porphyridium purpureum</name>
    <name type="common">Red alga</name>
    <name type="synonym">Porphyridium cruentum</name>
    <dbReference type="NCBI Taxonomy" id="35688"/>
    <lineage>
        <taxon>Eukaryota</taxon>
        <taxon>Rhodophyta</taxon>
        <taxon>Bangiophyceae</taxon>
        <taxon>Porphyridiales</taxon>
        <taxon>Porphyridiaceae</taxon>
        <taxon>Porphyridium</taxon>
    </lineage>
</organism>
<dbReference type="Pfam" id="PF03088">
    <property type="entry name" value="Str_synth"/>
    <property type="match status" value="1"/>
</dbReference>
<comment type="similarity">
    <text evidence="1">Belongs to the strictosidine synthase family.</text>
</comment>
<protein>
    <submittedName>
        <fullName evidence="6">Adipocyte plasma membrane-associated protein</fullName>
    </submittedName>
</protein>
<dbReference type="InterPro" id="IPR018119">
    <property type="entry name" value="Strictosidine_synth_cons-reg"/>
</dbReference>